<reference evidence="4" key="2">
    <citation type="submission" date="2023-01" db="EMBL/GenBank/DDBJ databases">
        <authorList>
            <person name="Sun Q."/>
            <person name="Evtushenko L."/>
        </authorList>
    </citation>
    <scope>NUCLEOTIDE SEQUENCE</scope>
    <source>
        <strain evidence="4">VKM Ac-2007</strain>
    </source>
</reference>
<evidence type="ECO:0000313" key="4">
    <source>
        <dbReference type="EMBL" id="GLK11181.1"/>
    </source>
</evidence>
<accession>A0A9W6I4C6</accession>
<dbReference type="PANTHER" id="PTHR47506">
    <property type="entry name" value="TRANSCRIPTIONAL REGULATORY PROTEIN"/>
    <property type="match status" value="1"/>
</dbReference>
<dbReference type="InterPro" id="IPR036271">
    <property type="entry name" value="Tet_transcr_reg_TetR-rel_C_sf"/>
</dbReference>
<proteinExistence type="predicted"/>
<comment type="caution">
    <text evidence="4">The sequence shown here is derived from an EMBL/GenBank/DDBJ whole genome shotgun (WGS) entry which is preliminary data.</text>
</comment>
<keyword evidence="2" id="KW-0804">Transcription</keyword>
<dbReference type="SUPFAM" id="SSF48498">
    <property type="entry name" value="Tetracyclin repressor-like, C-terminal domain"/>
    <property type="match status" value="1"/>
</dbReference>
<protein>
    <recommendedName>
        <fullName evidence="3">Tetracyclin repressor-like C-terminal domain-containing protein</fullName>
    </recommendedName>
</protein>
<keyword evidence="1" id="KW-0805">Transcription regulation</keyword>
<dbReference type="EMBL" id="BSEV01000010">
    <property type="protein sequence ID" value="GLK11181.1"/>
    <property type="molecule type" value="Genomic_DNA"/>
</dbReference>
<dbReference type="RefSeq" id="WP_271219569.1">
    <property type="nucleotide sequence ID" value="NZ_BAAAVD010000014.1"/>
</dbReference>
<dbReference type="Pfam" id="PF16925">
    <property type="entry name" value="TetR_C_13"/>
    <property type="match status" value="1"/>
</dbReference>
<dbReference type="Gene3D" id="1.10.357.10">
    <property type="entry name" value="Tetracycline Repressor, domain 2"/>
    <property type="match status" value="1"/>
</dbReference>
<gene>
    <name evidence="4" type="ORF">GCM10017600_45870</name>
</gene>
<evidence type="ECO:0000259" key="3">
    <source>
        <dbReference type="Pfam" id="PF16925"/>
    </source>
</evidence>
<dbReference type="AlphaFoldDB" id="A0A9W6I4C6"/>
<feature type="domain" description="Tetracyclin repressor-like C-terminal" evidence="3">
    <location>
        <begin position="11"/>
        <end position="108"/>
    </location>
</feature>
<dbReference type="Proteomes" id="UP001143474">
    <property type="component" value="Unassembled WGS sequence"/>
</dbReference>
<evidence type="ECO:0000256" key="1">
    <source>
        <dbReference type="ARBA" id="ARBA00023015"/>
    </source>
</evidence>
<keyword evidence="5" id="KW-1185">Reference proteome</keyword>
<evidence type="ECO:0000313" key="5">
    <source>
        <dbReference type="Proteomes" id="UP001143474"/>
    </source>
</evidence>
<dbReference type="InterPro" id="IPR011075">
    <property type="entry name" value="TetR_C"/>
</dbReference>
<organism evidence="4 5">
    <name type="scientific">Streptosporangium carneum</name>
    <dbReference type="NCBI Taxonomy" id="47481"/>
    <lineage>
        <taxon>Bacteria</taxon>
        <taxon>Bacillati</taxon>
        <taxon>Actinomycetota</taxon>
        <taxon>Actinomycetes</taxon>
        <taxon>Streptosporangiales</taxon>
        <taxon>Streptosporangiaceae</taxon>
        <taxon>Streptosporangium</taxon>
    </lineage>
</organism>
<reference evidence="4" key="1">
    <citation type="journal article" date="2014" name="Int. J. Syst. Evol. Microbiol.">
        <title>Complete genome sequence of Corynebacterium casei LMG S-19264T (=DSM 44701T), isolated from a smear-ripened cheese.</title>
        <authorList>
            <consortium name="US DOE Joint Genome Institute (JGI-PGF)"/>
            <person name="Walter F."/>
            <person name="Albersmeier A."/>
            <person name="Kalinowski J."/>
            <person name="Ruckert C."/>
        </authorList>
    </citation>
    <scope>NUCLEOTIDE SEQUENCE</scope>
    <source>
        <strain evidence="4">VKM Ac-2007</strain>
    </source>
</reference>
<evidence type="ECO:0000256" key="2">
    <source>
        <dbReference type="ARBA" id="ARBA00023163"/>
    </source>
</evidence>
<name>A0A9W6I4C6_9ACTN</name>
<dbReference type="PANTHER" id="PTHR47506:SF1">
    <property type="entry name" value="HTH-TYPE TRANSCRIPTIONAL REGULATOR YJDC"/>
    <property type="match status" value="1"/>
</dbReference>
<sequence length="129" mass="13366">MTGRAAVGRVLREAAVHYTDPAHPPGCLIVSAAVNCGLESAEVEEAMRALRQATKAGIGARIAEDVAAGLRPEDTDVDSMAAFYAAAIQGMSVQARDGATREQLERVADLAMLAWPEGQCPLAEASSSG</sequence>